<feature type="region of interest" description="Disordered" evidence="1">
    <location>
        <begin position="568"/>
        <end position="609"/>
    </location>
</feature>
<evidence type="ECO:0000256" key="1">
    <source>
        <dbReference type="SAM" id="MobiDB-lite"/>
    </source>
</evidence>
<comment type="caution">
    <text evidence="3">The sequence shown here is derived from an EMBL/GenBank/DDBJ whole genome shotgun (WGS) entry which is preliminary data.</text>
</comment>
<protein>
    <recommendedName>
        <fullName evidence="2">GmrSD restriction endonucleases N-terminal domain-containing protein</fullName>
    </recommendedName>
</protein>
<feature type="region of interest" description="Disordered" evidence="1">
    <location>
        <begin position="425"/>
        <end position="529"/>
    </location>
</feature>
<accession>A0AAW0BPK3</accession>
<dbReference type="Pfam" id="PF03235">
    <property type="entry name" value="GmrSD_N"/>
    <property type="match status" value="1"/>
</dbReference>
<name>A0AAW0BPK3_9AGAR</name>
<organism evidence="3 4">
    <name type="scientific">Paramarasmius palmivorus</name>
    <dbReference type="NCBI Taxonomy" id="297713"/>
    <lineage>
        <taxon>Eukaryota</taxon>
        <taxon>Fungi</taxon>
        <taxon>Dikarya</taxon>
        <taxon>Basidiomycota</taxon>
        <taxon>Agaricomycotina</taxon>
        <taxon>Agaricomycetes</taxon>
        <taxon>Agaricomycetidae</taxon>
        <taxon>Agaricales</taxon>
        <taxon>Marasmiineae</taxon>
        <taxon>Marasmiaceae</taxon>
        <taxon>Paramarasmius</taxon>
    </lineage>
</organism>
<evidence type="ECO:0000313" key="3">
    <source>
        <dbReference type="EMBL" id="KAK7027266.1"/>
    </source>
</evidence>
<feature type="compositionally biased region" description="Basic and acidic residues" evidence="1">
    <location>
        <begin position="439"/>
        <end position="449"/>
    </location>
</feature>
<evidence type="ECO:0000313" key="4">
    <source>
        <dbReference type="Proteomes" id="UP001383192"/>
    </source>
</evidence>
<dbReference type="AlphaFoldDB" id="A0AAW0BPK3"/>
<dbReference type="PANTHER" id="PTHR39639:SF1">
    <property type="entry name" value="DUF262 DOMAIN-CONTAINING PROTEIN"/>
    <property type="match status" value="1"/>
</dbReference>
<feature type="compositionally biased region" description="Low complexity" evidence="1">
    <location>
        <begin position="456"/>
        <end position="465"/>
    </location>
</feature>
<reference evidence="3 4" key="1">
    <citation type="submission" date="2024-01" db="EMBL/GenBank/DDBJ databases">
        <title>A draft genome for a cacao thread blight-causing isolate of Paramarasmius palmivorus.</title>
        <authorList>
            <person name="Baruah I.K."/>
            <person name="Bukari Y."/>
            <person name="Amoako-Attah I."/>
            <person name="Meinhardt L.W."/>
            <person name="Bailey B.A."/>
            <person name="Cohen S.P."/>
        </authorList>
    </citation>
    <scope>NUCLEOTIDE SEQUENCE [LARGE SCALE GENOMIC DNA]</scope>
    <source>
        <strain evidence="3 4">GH-12</strain>
    </source>
</reference>
<keyword evidence="4" id="KW-1185">Reference proteome</keyword>
<dbReference type="PANTHER" id="PTHR39639">
    <property type="entry name" value="CHROMOSOME 16, WHOLE GENOME SHOTGUN SEQUENCE"/>
    <property type="match status" value="1"/>
</dbReference>
<proteinExistence type="predicted"/>
<sequence length="609" mass="68720">MEPEAELSPLTDDEYLDASFVLPTTSHPRPKDRPRMSQARDYTLQNALQPPRATTYTAQALFEQIMNEAIDLNPEYQRDVVWSTQKQIQLIDSIFRNYYIPPIIFAVVVHSDGSESRTCIDGKQRLTSIRLFMDGLIPHKDYHTSQQLWFKDNRRANSAKSAAKVLLPDKYCQIFANKQIVCVEYGELKESDERDIFRRVQLGIALTASEKLQAISTPRADFIRHLLAKYTTETTLGHADVCWDRERARDFQVFSTAVCLLAKWSMKTGLDTWPTVPQVEVWMKERTLKSGGGKKRKKEEQPDNVEYVQVSELFVERMDKAFDFLSKLQQAIPFNVGHLSQGLPARNGRVYYAYIFTATDAGASSKRRIFYSHIPKDLERLSRLIMKMRTQLREAHTDIRMNITVARTMFDFILEAGRNPFIYEGSLSDSEPEFESEEDQPKRSKEAKKISKRNRLAGSSASARAVSRKPRVSVVLSKSKAKGRPRASTRRVVVTPPPATPSVARGREREDSPTISMPPPPPSSSDGQMDVISQQMAYNLMLNMMVNPSAYGMFMGMGMNPSLMTQWIGGGSSSSDTPQPSIGNGNMERFASIPADVGSSDSAAKESDH</sequence>
<evidence type="ECO:0000259" key="2">
    <source>
        <dbReference type="Pfam" id="PF03235"/>
    </source>
</evidence>
<dbReference type="InterPro" id="IPR004919">
    <property type="entry name" value="GmrSD_N"/>
</dbReference>
<feature type="compositionally biased region" description="Polar residues" evidence="1">
    <location>
        <begin position="573"/>
        <end position="584"/>
    </location>
</feature>
<dbReference type="EMBL" id="JAYKXP010000098">
    <property type="protein sequence ID" value="KAK7027266.1"/>
    <property type="molecule type" value="Genomic_DNA"/>
</dbReference>
<feature type="compositionally biased region" description="Basic residues" evidence="1">
    <location>
        <begin position="479"/>
        <end position="489"/>
    </location>
</feature>
<gene>
    <name evidence="3" type="ORF">VNI00_015355</name>
</gene>
<dbReference type="Proteomes" id="UP001383192">
    <property type="component" value="Unassembled WGS sequence"/>
</dbReference>
<feature type="domain" description="GmrSD restriction endonucleases N-terminal" evidence="2">
    <location>
        <begin position="64"/>
        <end position="212"/>
    </location>
</feature>